<protein>
    <submittedName>
        <fullName evidence="2">Uncharacterized protein</fullName>
    </submittedName>
</protein>
<dbReference type="HOGENOM" id="CLU_692001_0_0_11"/>
<feature type="region of interest" description="Disordered" evidence="1">
    <location>
        <begin position="291"/>
        <end position="319"/>
    </location>
</feature>
<feature type="compositionally biased region" description="Polar residues" evidence="1">
    <location>
        <begin position="331"/>
        <end position="343"/>
    </location>
</feature>
<name>D6ZUP6_BIFLJ</name>
<dbReference type="EMBL" id="CP002010">
    <property type="protein sequence ID" value="ADH00601.1"/>
    <property type="molecule type" value="Genomic_DNA"/>
</dbReference>
<sequence length="398" mass="43218">MAPRWHGGGHPCDQCGEATEQFQVIVLVKQITKITDGLIHVLVSAPIVPGTIAALVMRAQVAVEHQSVEDAVQPLDGDAPWPVVRVRIQTGETFGDRQSDGRGLDLEEPYRLAEGKIVGQHPQRDLAVVVFHAMADIRLAAIVAPVARVAVQLKYPLEDLVDQCHGARTAPGIIIVGIEIRVDLVGVQPGELMRAHCLERGLRPCDGGKQQFTQLTVEQEQGVQIIETRARSVPVITSGQACLSVEEQILIAIDDRIIALAPEHMTRTGIDGHATGAQNAQLFVHTPVGLAQRHGSDLPQSSDESTEATPRPRNGLSEPNEVQLISLLQNSANPPRMQPSQTADDIMKPPYHHSRGTRRSIKITTRKTQNAHKGEDARLHEACMTLALSSVCTNRAKS</sequence>
<feature type="region of interest" description="Disordered" evidence="1">
    <location>
        <begin position="331"/>
        <end position="373"/>
    </location>
</feature>
<evidence type="ECO:0000313" key="3">
    <source>
        <dbReference type="Proteomes" id="UP000006740"/>
    </source>
</evidence>
<feature type="compositionally biased region" description="Basic residues" evidence="1">
    <location>
        <begin position="350"/>
        <end position="365"/>
    </location>
</feature>
<gene>
    <name evidence="2" type="ordered locus">BLJ_1149</name>
</gene>
<proteinExistence type="predicted"/>
<dbReference type="KEGG" id="bll:BLJ_1149"/>
<dbReference type="Proteomes" id="UP000006740">
    <property type="component" value="Chromosome"/>
</dbReference>
<accession>D6ZUP6</accession>
<evidence type="ECO:0000313" key="2">
    <source>
        <dbReference type="EMBL" id="ADH00601.1"/>
    </source>
</evidence>
<dbReference type="AlphaFoldDB" id="D6ZUP6"/>
<reference evidence="2 3" key="1">
    <citation type="journal article" date="2010" name="J. Bacteriol.">
        <title>Complete genome sequence of Bifidobacterium longum JDM301.</title>
        <authorList>
            <person name="Wei Y.X."/>
            <person name="Zhang Z.Y."/>
            <person name="Liu C."/>
            <person name="Zhu Y.Z."/>
            <person name="Zhu Y.Q."/>
            <person name="Zheng H."/>
            <person name="Zhao G.P."/>
            <person name="Wang S."/>
            <person name="Guo X.K."/>
        </authorList>
    </citation>
    <scope>NUCLEOTIDE SEQUENCE [LARGE SCALE GENOMIC DNA]</scope>
    <source>
        <strain evidence="2 3">JDM301</strain>
    </source>
</reference>
<evidence type="ECO:0000256" key="1">
    <source>
        <dbReference type="SAM" id="MobiDB-lite"/>
    </source>
</evidence>
<organism evidence="2 3">
    <name type="scientific">Bifidobacterium longum subsp. longum (strain JDM301)</name>
    <dbReference type="NCBI Taxonomy" id="759350"/>
    <lineage>
        <taxon>Bacteria</taxon>
        <taxon>Bacillati</taxon>
        <taxon>Actinomycetota</taxon>
        <taxon>Actinomycetes</taxon>
        <taxon>Bifidobacteriales</taxon>
        <taxon>Bifidobacteriaceae</taxon>
        <taxon>Bifidobacterium</taxon>
    </lineage>
</organism>